<evidence type="ECO:0000256" key="5">
    <source>
        <dbReference type="SAM" id="SignalP"/>
    </source>
</evidence>
<dbReference type="GO" id="GO:0005576">
    <property type="term" value="C:extracellular region"/>
    <property type="evidence" value="ECO:0007669"/>
    <property type="project" value="UniProtKB-SubCell"/>
</dbReference>
<evidence type="ECO:0000256" key="1">
    <source>
        <dbReference type="ARBA" id="ARBA00004613"/>
    </source>
</evidence>
<proteinExistence type="inferred from homology"/>
<evidence type="ECO:0000313" key="7">
    <source>
        <dbReference type="Proteomes" id="UP001154078"/>
    </source>
</evidence>
<evidence type="ECO:0000256" key="2">
    <source>
        <dbReference type="ARBA" id="ARBA00009127"/>
    </source>
</evidence>
<keyword evidence="7" id="KW-1185">Reference proteome</keyword>
<dbReference type="SUPFAM" id="SSF63829">
    <property type="entry name" value="Calcium-dependent phosphotriesterase"/>
    <property type="match status" value="1"/>
</dbReference>
<name>A0A9P0FQ19_BRAAE</name>
<dbReference type="PRINTS" id="PR01366">
    <property type="entry name" value="ROYALJELLY"/>
</dbReference>
<dbReference type="EMBL" id="OV121140">
    <property type="protein sequence ID" value="CAH0563767.1"/>
    <property type="molecule type" value="Genomic_DNA"/>
</dbReference>
<dbReference type="PANTHER" id="PTHR10009">
    <property type="entry name" value="PROTEIN YELLOW-RELATED"/>
    <property type="match status" value="1"/>
</dbReference>
<dbReference type="Proteomes" id="UP001154078">
    <property type="component" value="Chromosome 9"/>
</dbReference>
<evidence type="ECO:0000256" key="4">
    <source>
        <dbReference type="ARBA" id="ARBA00022729"/>
    </source>
</evidence>
<comment type="subcellular location">
    <subcellularLocation>
        <location evidence="1">Secreted</location>
    </subcellularLocation>
</comment>
<keyword evidence="3" id="KW-0964">Secreted</keyword>
<evidence type="ECO:0000313" key="6">
    <source>
        <dbReference type="EMBL" id="CAH0563767.1"/>
    </source>
</evidence>
<gene>
    <name evidence="6" type="ORF">MELIAE_LOCUS12504</name>
</gene>
<evidence type="ECO:0000256" key="3">
    <source>
        <dbReference type="ARBA" id="ARBA00022525"/>
    </source>
</evidence>
<protein>
    <submittedName>
        <fullName evidence="6">Uncharacterized protein</fullName>
    </submittedName>
</protein>
<dbReference type="Gene3D" id="2.120.10.30">
    <property type="entry name" value="TolB, C-terminal domain"/>
    <property type="match status" value="1"/>
</dbReference>
<dbReference type="AlphaFoldDB" id="A0A9P0FQ19"/>
<dbReference type="InterPro" id="IPR011042">
    <property type="entry name" value="6-blade_b-propeller_TolB-like"/>
</dbReference>
<reference evidence="6" key="1">
    <citation type="submission" date="2021-12" db="EMBL/GenBank/DDBJ databases">
        <authorList>
            <person name="King R."/>
        </authorList>
    </citation>
    <scope>NUCLEOTIDE SEQUENCE</scope>
</reference>
<accession>A0A9P0FQ19</accession>
<dbReference type="Pfam" id="PF03022">
    <property type="entry name" value="MRJP"/>
    <property type="match status" value="1"/>
</dbReference>
<sequence>MRAINLTLFAALCLGCGAQLPKFKVIREWKYINFTWADEQTYEQAETNGLYIPKNIVVSGLKHFENHYYITLPRMRDGVPATLARIPSGFTRSTAPLLEPYPSWSMNMQGDCNALQNVQNIEIDPRGYLWIIDGGRVETLNPKPIIKCPPKLIIYNIMNNIAMTTYTFPDEVASFNGSYLYDLVLDFSDGGYAYITDNSGKDPGLIVYSLKENNSWKIRHGPSMRADPNAAQFRVNEVTISAPINIAGIALGPKVQASDDKVKISEDREVYYAPLSSLRLFSLNTTVLKDVKSSNNGNEYQGAVMDLGEKPSQSVGMIMDNKANLYYGLLGTNAVAKWDTKMTFQGNQRPIARDPEYLQWVTSFTFDNGNLTVLVNKLNKFIYNGYNVNEANFRLITAFIDSKSYLEDNFAYDTNEYSTKEPQASTSDQMYHNHMDHMAHINGNMDTPSTASKFFLSSVVVLVSLVLML</sequence>
<dbReference type="PANTHER" id="PTHR10009:SF18">
    <property type="entry name" value="PROTEIN YELLOW-LIKE PROTEIN"/>
    <property type="match status" value="1"/>
</dbReference>
<keyword evidence="4 5" id="KW-0732">Signal</keyword>
<organism evidence="6 7">
    <name type="scientific">Brassicogethes aeneus</name>
    <name type="common">Rape pollen beetle</name>
    <name type="synonym">Meligethes aeneus</name>
    <dbReference type="NCBI Taxonomy" id="1431903"/>
    <lineage>
        <taxon>Eukaryota</taxon>
        <taxon>Metazoa</taxon>
        <taxon>Ecdysozoa</taxon>
        <taxon>Arthropoda</taxon>
        <taxon>Hexapoda</taxon>
        <taxon>Insecta</taxon>
        <taxon>Pterygota</taxon>
        <taxon>Neoptera</taxon>
        <taxon>Endopterygota</taxon>
        <taxon>Coleoptera</taxon>
        <taxon>Polyphaga</taxon>
        <taxon>Cucujiformia</taxon>
        <taxon>Nitidulidae</taxon>
        <taxon>Meligethinae</taxon>
        <taxon>Brassicogethes</taxon>
    </lineage>
</organism>
<dbReference type="OrthoDB" id="9977471at2759"/>
<feature type="signal peptide" evidence="5">
    <location>
        <begin position="1"/>
        <end position="18"/>
    </location>
</feature>
<feature type="chain" id="PRO_5040145873" evidence="5">
    <location>
        <begin position="19"/>
        <end position="469"/>
    </location>
</feature>
<dbReference type="InterPro" id="IPR017996">
    <property type="entry name" value="MRJP/yellow-related"/>
</dbReference>
<comment type="similarity">
    <text evidence="2">Belongs to the major royal jelly protein family.</text>
</comment>